<feature type="disulfide bond" evidence="8">
    <location>
        <begin position="166"/>
        <end position="181"/>
    </location>
</feature>
<feature type="disulfide bond" evidence="8">
    <location>
        <begin position="340"/>
        <end position="355"/>
    </location>
</feature>
<keyword evidence="5" id="KW-1133">Transmembrane helix</keyword>
<dbReference type="InterPro" id="IPR050685">
    <property type="entry name" value="LDLR"/>
</dbReference>
<protein>
    <submittedName>
        <fullName evidence="9">DgyrCDS14495</fullName>
    </submittedName>
</protein>
<proteinExistence type="predicted"/>
<reference evidence="9 10" key="1">
    <citation type="submission" date="2020-08" db="EMBL/GenBank/DDBJ databases">
        <authorList>
            <person name="Hejnol A."/>
        </authorList>
    </citation>
    <scope>NUCLEOTIDE SEQUENCE [LARGE SCALE GENOMIC DNA]</scope>
</reference>
<dbReference type="Pfam" id="PF00057">
    <property type="entry name" value="Ldl_recept_a"/>
    <property type="match status" value="3"/>
</dbReference>
<comment type="caution">
    <text evidence="8">Lacks conserved residue(s) required for the propagation of feature annotation.</text>
</comment>
<evidence type="ECO:0000256" key="5">
    <source>
        <dbReference type="ARBA" id="ARBA00022989"/>
    </source>
</evidence>
<dbReference type="Proteomes" id="UP000549394">
    <property type="component" value="Unassembled WGS sequence"/>
</dbReference>
<dbReference type="Gene3D" id="4.10.400.10">
    <property type="entry name" value="Low-density Lipoprotein Receptor"/>
    <property type="match status" value="4"/>
</dbReference>
<feature type="disulfide bond" evidence="8">
    <location>
        <begin position="200"/>
        <end position="218"/>
    </location>
</feature>
<evidence type="ECO:0000256" key="3">
    <source>
        <dbReference type="ARBA" id="ARBA00022692"/>
    </source>
</evidence>
<evidence type="ECO:0000313" key="9">
    <source>
        <dbReference type="EMBL" id="CAD5126350.1"/>
    </source>
</evidence>
<keyword evidence="3" id="KW-0812">Transmembrane</keyword>
<organism evidence="9 10">
    <name type="scientific">Dimorphilus gyrociliatus</name>
    <dbReference type="NCBI Taxonomy" id="2664684"/>
    <lineage>
        <taxon>Eukaryota</taxon>
        <taxon>Metazoa</taxon>
        <taxon>Spiralia</taxon>
        <taxon>Lophotrochozoa</taxon>
        <taxon>Annelida</taxon>
        <taxon>Polychaeta</taxon>
        <taxon>Polychaeta incertae sedis</taxon>
        <taxon>Dinophilidae</taxon>
        <taxon>Dimorphilus</taxon>
    </lineage>
</organism>
<accession>A0A7I8WDS5</accession>
<feature type="disulfide bond" evidence="8">
    <location>
        <begin position="131"/>
        <end position="146"/>
    </location>
</feature>
<sequence length="371" mass="43071">MFDNFPTRQEMNDICKSEGKIMFSPDYLEEIAFFDYIKKVILTIASFGPILKLPFEYNTPKEVTGMSGYLKPKKCEDEQVKVFMCEESFDELARKSLFSADRLLIPTIVECPLGFFTCQTYKFCLAMIYLCDGKNNCFDGSDERDCPDKNEFQCKNGQHIPTQFVCDFLNNCKDSSDESDCSFELITESKNSTNAERFQCKNGQIITQEQRCNNVLNCFDSSDEDSQCRERCKTLIFCDNFCMPKEFICDMEIDCKNYEDEGKSMCENPAENLSFKYELGQHQNKNRTYFCRVVYNSLGKIQTRPNFPKYDLRDCKNFTCMAGEYQCAEKNYCIPLNKLCDNIFHCFLGDDEADCSISFFPSFFLSIIILL</sequence>
<dbReference type="AlphaFoldDB" id="A0A7I8WDS5"/>
<dbReference type="GO" id="GO:0012505">
    <property type="term" value="C:endomembrane system"/>
    <property type="evidence" value="ECO:0007669"/>
    <property type="project" value="UniProtKB-SubCell"/>
</dbReference>
<dbReference type="SMART" id="SM00192">
    <property type="entry name" value="LDLa"/>
    <property type="match status" value="5"/>
</dbReference>
<evidence type="ECO:0000256" key="4">
    <source>
        <dbReference type="ARBA" id="ARBA00022737"/>
    </source>
</evidence>
<evidence type="ECO:0000256" key="8">
    <source>
        <dbReference type="PROSITE-ProRule" id="PRU00124"/>
    </source>
</evidence>
<evidence type="ECO:0000313" key="10">
    <source>
        <dbReference type="Proteomes" id="UP000549394"/>
    </source>
</evidence>
<dbReference type="CDD" id="cd00112">
    <property type="entry name" value="LDLa"/>
    <property type="match status" value="4"/>
</dbReference>
<evidence type="ECO:0000256" key="2">
    <source>
        <dbReference type="ARBA" id="ARBA00004308"/>
    </source>
</evidence>
<keyword evidence="6" id="KW-0472">Membrane</keyword>
<evidence type="ECO:0000256" key="7">
    <source>
        <dbReference type="ARBA" id="ARBA00023157"/>
    </source>
</evidence>
<dbReference type="PANTHER" id="PTHR24270:SF62">
    <property type="entry name" value="LOW-DENSITY LIPOPROTEIN RECEPTOR-RELATED PROTEIN 2"/>
    <property type="match status" value="1"/>
</dbReference>
<dbReference type="PRINTS" id="PR00261">
    <property type="entry name" value="LDLRECEPTOR"/>
</dbReference>
<gene>
    <name evidence="9" type="ORF">DGYR_LOCUS13598</name>
</gene>
<evidence type="ECO:0000256" key="6">
    <source>
        <dbReference type="ARBA" id="ARBA00023136"/>
    </source>
</evidence>
<keyword evidence="10" id="KW-1185">Reference proteome</keyword>
<dbReference type="OrthoDB" id="10062665at2759"/>
<feature type="disulfide bond" evidence="8">
    <location>
        <begin position="154"/>
        <end position="172"/>
    </location>
</feature>
<keyword evidence="7 8" id="KW-1015">Disulfide bond</keyword>
<dbReference type="PROSITE" id="PS01209">
    <property type="entry name" value="LDLRA_1"/>
    <property type="match status" value="2"/>
</dbReference>
<comment type="subcellular location">
    <subcellularLocation>
        <location evidence="2">Endomembrane system</location>
    </subcellularLocation>
    <subcellularLocation>
        <location evidence="1">Membrane</location>
        <topology evidence="1">Single-pass membrane protein</topology>
    </subcellularLocation>
</comment>
<keyword evidence="4" id="KW-0677">Repeat</keyword>
<evidence type="ECO:0000256" key="1">
    <source>
        <dbReference type="ARBA" id="ARBA00004167"/>
    </source>
</evidence>
<dbReference type="EMBL" id="CAJFCJ010000044">
    <property type="protein sequence ID" value="CAD5126350.1"/>
    <property type="molecule type" value="Genomic_DNA"/>
</dbReference>
<dbReference type="InterPro" id="IPR002172">
    <property type="entry name" value="LDrepeatLR_classA_rpt"/>
</dbReference>
<dbReference type="InterPro" id="IPR023415">
    <property type="entry name" value="LDLR_class-A_CS"/>
</dbReference>
<dbReference type="InterPro" id="IPR036055">
    <property type="entry name" value="LDL_receptor-like_sf"/>
</dbReference>
<comment type="caution">
    <text evidence="9">The sequence shown here is derived from an EMBL/GenBank/DDBJ whole genome shotgun (WGS) entry which is preliminary data.</text>
</comment>
<dbReference type="SUPFAM" id="SSF57424">
    <property type="entry name" value="LDL receptor-like module"/>
    <property type="match status" value="4"/>
</dbReference>
<dbReference type="PANTHER" id="PTHR24270">
    <property type="entry name" value="LOW-DENSITY LIPOPROTEIN RECEPTOR-RELATED"/>
    <property type="match status" value="1"/>
</dbReference>
<name>A0A7I8WDS5_9ANNE</name>
<dbReference type="PROSITE" id="PS50068">
    <property type="entry name" value="LDLRA_2"/>
    <property type="match status" value="5"/>
</dbReference>
<dbReference type="GO" id="GO:0005886">
    <property type="term" value="C:plasma membrane"/>
    <property type="evidence" value="ECO:0007669"/>
    <property type="project" value="TreeGrafter"/>
</dbReference>
<dbReference type="GO" id="GO:0016192">
    <property type="term" value="P:vesicle-mediated transport"/>
    <property type="evidence" value="ECO:0007669"/>
    <property type="project" value="UniProtKB-ARBA"/>
</dbReference>